<evidence type="ECO:0000313" key="7">
    <source>
        <dbReference type="EMBL" id="VIP04687.1"/>
    </source>
</evidence>
<protein>
    <recommendedName>
        <fullName evidence="6">ABC transporter domain-containing protein</fullName>
    </recommendedName>
</protein>
<dbReference type="NCBIfam" id="TIGR02982">
    <property type="entry name" value="heterocyst_DevA"/>
    <property type="match status" value="1"/>
</dbReference>
<dbReference type="InterPro" id="IPR014324">
    <property type="entry name" value="ABC_heterocyst_DevA"/>
</dbReference>
<feature type="domain" description="ABC transporter" evidence="6">
    <location>
        <begin position="13"/>
        <end position="252"/>
    </location>
</feature>
<evidence type="ECO:0000259" key="6">
    <source>
        <dbReference type="PROSITE" id="PS50893"/>
    </source>
</evidence>
<dbReference type="InterPro" id="IPR003439">
    <property type="entry name" value="ABC_transporter-like_ATP-bd"/>
</dbReference>
<name>A0A6C2YTL6_9BACT</name>
<dbReference type="FunFam" id="3.40.50.300:FF:000032">
    <property type="entry name" value="Export ABC transporter ATP-binding protein"/>
    <property type="match status" value="1"/>
</dbReference>
<proteinExistence type="inferred from homology"/>
<dbReference type="PROSITE" id="PS50893">
    <property type="entry name" value="ABC_TRANSPORTER_2"/>
    <property type="match status" value="1"/>
</dbReference>
<dbReference type="Gene3D" id="3.40.50.300">
    <property type="entry name" value="P-loop containing nucleotide triphosphate hydrolases"/>
    <property type="match status" value="1"/>
</dbReference>
<dbReference type="PANTHER" id="PTHR24220">
    <property type="entry name" value="IMPORT ATP-BINDING PROTEIN"/>
    <property type="match status" value="1"/>
</dbReference>
<dbReference type="InterPro" id="IPR015854">
    <property type="entry name" value="ABC_transpr_LolD-like"/>
</dbReference>
<dbReference type="PANTHER" id="PTHR24220:SF376">
    <property type="entry name" value="ABC TRANSPORTER"/>
    <property type="match status" value="1"/>
</dbReference>
<dbReference type="GO" id="GO:0016539">
    <property type="term" value="P:intein-mediated protein splicing"/>
    <property type="evidence" value="ECO:0007669"/>
    <property type="project" value="InterPro"/>
</dbReference>
<evidence type="ECO:0000313" key="8">
    <source>
        <dbReference type="Proteomes" id="UP000464378"/>
    </source>
</evidence>
<dbReference type="InterPro" id="IPR003593">
    <property type="entry name" value="AAA+_ATPase"/>
</dbReference>
<gene>
    <name evidence="7" type="ORF">GMBLW1_45060</name>
</gene>
<dbReference type="InterPro" id="IPR027417">
    <property type="entry name" value="P-loop_NTPase"/>
</dbReference>
<evidence type="ECO:0000256" key="5">
    <source>
        <dbReference type="SAM" id="MobiDB-lite"/>
    </source>
</evidence>
<evidence type="ECO:0000256" key="4">
    <source>
        <dbReference type="ARBA" id="ARBA00038388"/>
    </source>
</evidence>
<keyword evidence="3" id="KW-0067">ATP-binding</keyword>
<dbReference type="InterPro" id="IPR017871">
    <property type="entry name" value="ABC_transporter-like_CS"/>
</dbReference>
<dbReference type="SUPFAM" id="SSF52540">
    <property type="entry name" value="P-loop containing nucleoside triphosphate hydrolases"/>
    <property type="match status" value="1"/>
</dbReference>
<evidence type="ECO:0000256" key="3">
    <source>
        <dbReference type="ARBA" id="ARBA00022840"/>
    </source>
</evidence>
<dbReference type="EMBL" id="LR586016">
    <property type="protein sequence ID" value="VIP04687.1"/>
    <property type="molecule type" value="Genomic_DNA"/>
</dbReference>
<dbReference type="GO" id="GO:0098796">
    <property type="term" value="C:membrane protein complex"/>
    <property type="evidence" value="ECO:0007669"/>
    <property type="project" value="UniProtKB-ARBA"/>
</dbReference>
<dbReference type="PROSITE" id="PS50817">
    <property type="entry name" value="INTEIN_N_TER"/>
    <property type="match status" value="1"/>
</dbReference>
<dbReference type="Proteomes" id="UP000464378">
    <property type="component" value="Chromosome"/>
</dbReference>
<sequence length="260" mass="28235">MMRESTTSAENRVVVQQLAHAFGSGETRVPVLHELNLRIASGEVVVLMGPSGSGKTTLLTLIGALRSVQQGSVRVLEQELAGATETELRQLRQRLGFIFQAHNLHRGLTALENVRMGLEIHGRAALRQWQATCEHALNLVGLADRRDFLPAALSGGQKQRVAIARALVGDPEVILADEPTAALDAENGRKVMQLLRRLADRRGSTVLIVTHDHRILDLADRIVRMEDGRIVRELPAASAGGDPHSMEAEAIGNMGGVSRR</sequence>
<dbReference type="InParanoid" id="A0A6C2YTL6"/>
<dbReference type="GO" id="GO:0022857">
    <property type="term" value="F:transmembrane transporter activity"/>
    <property type="evidence" value="ECO:0007669"/>
    <property type="project" value="TreeGrafter"/>
</dbReference>
<dbReference type="KEGG" id="tim:GMBLW1_45060"/>
<dbReference type="EMBL" id="LR593887">
    <property type="protein sequence ID" value="VTS06733.1"/>
    <property type="molecule type" value="Genomic_DNA"/>
</dbReference>
<dbReference type="GO" id="GO:0005524">
    <property type="term" value="F:ATP binding"/>
    <property type="evidence" value="ECO:0007669"/>
    <property type="project" value="UniProtKB-KW"/>
</dbReference>
<dbReference type="GO" id="GO:0016887">
    <property type="term" value="F:ATP hydrolysis activity"/>
    <property type="evidence" value="ECO:0007669"/>
    <property type="project" value="InterPro"/>
</dbReference>
<reference evidence="7" key="1">
    <citation type="submission" date="2019-04" db="EMBL/GenBank/DDBJ databases">
        <authorList>
            <consortium name="Science for Life Laboratories"/>
        </authorList>
    </citation>
    <scope>NUCLEOTIDE SEQUENCE</scope>
    <source>
        <strain evidence="7">MBLW1</strain>
    </source>
</reference>
<dbReference type="GO" id="GO:0005886">
    <property type="term" value="C:plasma membrane"/>
    <property type="evidence" value="ECO:0007669"/>
    <property type="project" value="TreeGrafter"/>
</dbReference>
<evidence type="ECO:0000256" key="1">
    <source>
        <dbReference type="ARBA" id="ARBA00022448"/>
    </source>
</evidence>
<keyword evidence="2" id="KW-0547">Nucleotide-binding</keyword>
<dbReference type="SMART" id="SM00382">
    <property type="entry name" value="AAA"/>
    <property type="match status" value="1"/>
</dbReference>
<dbReference type="PROSITE" id="PS00211">
    <property type="entry name" value="ABC_TRANSPORTER_1"/>
    <property type="match status" value="1"/>
</dbReference>
<feature type="region of interest" description="Disordered" evidence="5">
    <location>
        <begin position="236"/>
        <end position="260"/>
    </location>
</feature>
<dbReference type="CDD" id="cd03255">
    <property type="entry name" value="ABC_MJ0796_LolCDE_FtsE"/>
    <property type="match status" value="1"/>
</dbReference>
<dbReference type="Pfam" id="PF00005">
    <property type="entry name" value="ABC_tran"/>
    <property type="match status" value="1"/>
</dbReference>
<keyword evidence="8" id="KW-1185">Reference proteome</keyword>
<keyword evidence="1" id="KW-0813">Transport</keyword>
<accession>A0A6C2YTL6</accession>
<dbReference type="InterPro" id="IPR017911">
    <property type="entry name" value="MacB-like_ATP-bd"/>
</dbReference>
<dbReference type="AlphaFoldDB" id="A0A6C2YTL6"/>
<dbReference type="InterPro" id="IPR006141">
    <property type="entry name" value="Intein_N"/>
</dbReference>
<dbReference type="RefSeq" id="WP_162659735.1">
    <property type="nucleotide sequence ID" value="NZ_LR593887.1"/>
</dbReference>
<comment type="similarity">
    <text evidence="4">Belongs to the ABC transporter superfamily. Macrolide exporter (TC 3.A.1.122) family.</text>
</comment>
<organism evidence="7">
    <name type="scientific">Tuwongella immobilis</name>
    <dbReference type="NCBI Taxonomy" id="692036"/>
    <lineage>
        <taxon>Bacteria</taxon>
        <taxon>Pseudomonadati</taxon>
        <taxon>Planctomycetota</taxon>
        <taxon>Planctomycetia</taxon>
        <taxon>Gemmatales</taxon>
        <taxon>Gemmataceae</taxon>
        <taxon>Tuwongella</taxon>
    </lineage>
</organism>
<evidence type="ECO:0000256" key="2">
    <source>
        <dbReference type="ARBA" id="ARBA00022741"/>
    </source>
</evidence>